<gene>
    <name evidence="2" type="ORF">NE536_04545</name>
</gene>
<dbReference type="EMBL" id="JAMTCC010000005">
    <property type="protein sequence ID" value="MCT7944633.1"/>
    <property type="molecule type" value="Genomic_DNA"/>
</dbReference>
<organism evidence="2 3">
    <name type="scientific">Shewanella septentrionalis</name>
    <dbReference type="NCBI Taxonomy" id="2952223"/>
    <lineage>
        <taxon>Bacteria</taxon>
        <taxon>Pseudomonadati</taxon>
        <taxon>Pseudomonadota</taxon>
        <taxon>Gammaproteobacteria</taxon>
        <taxon>Alteromonadales</taxon>
        <taxon>Shewanellaceae</taxon>
        <taxon>Shewanella</taxon>
    </lineage>
</organism>
<evidence type="ECO:0000259" key="1">
    <source>
        <dbReference type="SMART" id="SM00778"/>
    </source>
</evidence>
<evidence type="ECO:0000313" key="2">
    <source>
        <dbReference type="EMBL" id="MCT7944633.1"/>
    </source>
</evidence>
<dbReference type="AlphaFoldDB" id="A0A9X2WSM0"/>
<dbReference type="InterPro" id="IPR034154">
    <property type="entry name" value="TOPRIM_DnaG/twinkle"/>
</dbReference>
<dbReference type="InterPro" id="IPR013237">
    <property type="entry name" value="Phage_T7_Gp4_N"/>
</dbReference>
<accession>A0A9X2WSM0</accession>
<protein>
    <submittedName>
        <fullName evidence="2">Toprim domain-containing protein</fullName>
    </submittedName>
</protein>
<dbReference type="Proteomes" id="UP001155604">
    <property type="component" value="Unassembled WGS sequence"/>
</dbReference>
<proteinExistence type="predicted"/>
<keyword evidence="3" id="KW-1185">Reference proteome</keyword>
<dbReference type="CDD" id="cd01029">
    <property type="entry name" value="TOPRIM_primases"/>
    <property type="match status" value="1"/>
</dbReference>
<dbReference type="GO" id="GO:0008270">
    <property type="term" value="F:zinc ion binding"/>
    <property type="evidence" value="ECO:0007669"/>
    <property type="project" value="InterPro"/>
</dbReference>
<dbReference type="Pfam" id="PF08273">
    <property type="entry name" value="Zn_Ribbon_Prim"/>
    <property type="match status" value="1"/>
</dbReference>
<comment type="caution">
    <text evidence="2">The sequence shown here is derived from an EMBL/GenBank/DDBJ whole genome shotgun (WGS) entry which is preliminary data.</text>
</comment>
<dbReference type="Pfam" id="PF13362">
    <property type="entry name" value="Toprim_3"/>
    <property type="match status" value="1"/>
</dbReference>
<dbReference type="SUPFAM" id="SSF57783">
    <property type="entry name" value="Zinc beta-ribbon"/>
    <property type="match status" value="1"/>
</dbReference>
<evidence type="ECO:0000313" key="3">
    <source>
        <dbReference type="Proteomes" id="UP001155604"/>
    </source>
</evidence>
<dbReference type="RefSeq" id="WP_259514755.1">
    <property type="nucleotide sequence ID" value="NZ_JAMTCC010000005.1"/>
</dbReference>
<dbReference type="SMART" id="SM00778">
    <property type="entry name" value="Prim_Zn_Ribbon"/>
    <property type="match status" value="1"/>
</dbReference>
<dbReference type="GO" id="GO:0004386">
    <property type="term" value="F:helicase activity"/>
    <property type="evidence" value="ECO:0007669"/>
    <property type="project" value="InterPro"/>
</dbReference>
<reference evidence="2" key="1">
    <citation type="journal article" date="2023" name="Int. J. Syst. Evol. Microbiol.">
        <title>&lt;i&gt;Shewanella septentrionalis&lt;/i&gt; sp. nov. and &lt;i&gt;Shewanella holmiensis&lt;/i&gt; sp. nov., isolated from Baltic Sea water and sediments.</title>
        <authorList>
            <person name="Martin-Rodriguez A.J."/>
            <person name="Thorell K."/>
            <person name="Joffre E."/>
            <person name="Jensie-Markopoulos S."/>
            <person name="Moore E.R.B."/>
            <person name="Sjoling A."/>
        </authorList>
    </citation>
    <scope>NUCLEOTIDE SEQUENCE</scope>
    <source>
        <strain evidence="2">SP1W3</strain>
    </source>
</reference>
<name>A0A9X2WSM0_9GAMM</name>
<feature type="domain" description="DNA primase/helicase Gp4 N-terminal Bacteriophage T7-like" evidence="1">
    <location>
        <begin position="31"/>
        <end position="67"/>
    </location>
</feature>
<sequence length="305" mass="32449">MNDNLIRNVTSLANGHWLSILNRLGVDIHYNKAQPCPNCGGYDRFTFDDLEGRGTYVCRGCGSGDGLSLVAKVHSVNARGAALMVAPYVGLSIGHKVNTAALESSKRKAEQAKVQEALKLTAKQAKAATRALCTLKTCKPALASNIYLQAKQVQPFDTFELANTLYLYGDHKMDIGSLVVPVFNPQLAGLQFIKPNGEKHILAGTRLKGGFYPLSGKDSNQVYIGEGFATCAAVSECVPNALVLCAFSAGNLINVALAVRKSRPKADVVIIADNDESGTGEREAIKAALAVNGVYIMPPAAREVA</sequence>
<dbReference type="InterPro" id="IPR006171">
    <property type="entry name" value="TOPRIM_dom"/>
</dbReference>